<evidence type="ECO:0000256" key="4">
    <source>
        <dbReference type="ARBA" id="ARBA00022679"/>
    </source>
</evidence>
<feature type="domain" description="DNA methylase N-4/N-6" evidence="7">
    <location>
        <begin position="2"/>
        <end position="324"/>
    </location>
</feature>
<dbReference type="InterPro" id="IPR002941">
    <property type="entry name" value="DNA_methylase_N4/N6"/>
</dbReference>
<dbReference type="Proteomes" id="UP001163632">
    <property type="component" value="Chromosome"/>
</dbReference>
<keyword evidence="5" id="KW-0949">S-adenosyl-L-methionine</keyword>
<evidence type="ECO:0000256" key="2">
    <source>
        <dbReference type="ARBA" id="ARBA00011900"/>
    </source>
</evidence>
<keyword evidence="9" id="KW-1185">Reference proteome</keyword>
<proteinExistence type="inferred from homology"/>
<dbReference type="InterPro" id="IPR002295">
    <property type="entry name" value="N4/N6-MTase_EcoPI_Mod-like"/>
</dbReference>
<evidence type="ECO:0000256" key="6">
    <source>
        <dbReference type="ARBA" id="ARBA00047942"/>
    </source>
</evidence>
<keyword evidence="3" id="KW-0489">Methyltransferase</keyword>
<dbReference type="EC" id="2.1.1.72" evidence="2"/>
<protein>
    <recommendedName>
        <fullName evidence="2">site-specific DNA-methyltransferase (adenine-specific)</fullName>
        <ecNumber evidence="2">2.1.1.72</ecNumber>
    </recommendedName>
</protein>
<name>A0ABY6MDE4_MORBO</name>
<evidence type="ECO:0000259" key="7">
    <source>
        <dbReference type="Pfam" id="PF01555"/>
    </source>
</evidence>
<sequence>MDPPYYFKEAKPQDSFRYNSNFKFSSWLIFMKNRLEIAKELLTDDGVIFVHTNEDGNAYLKVLMDELFLRENFVTCLPRVTKKGGKSTDVFADNHDYVLVYSKINKKTGFYPMLHNDKGFKNQDEFFETRGFYKLNQTLDYDSLQYSSSLDYPIKINGEVFYAGGNKERYIERKNGNHLRADWAWRWSKDLFEFGLNNGFIEIKRTKNGARIYTKTYQNVKIENINGDYQIVEKERTRATSTLEFSESLYSNDNATKHMNDLFPKGTFEYTKPESLIHQIIALTTNPNDIVLDYHLGSGTTCAVAHKMGRRWIGIEQMDYIDDITKTRLLKVLQGEQGGISKAVDWNGGGSFCYFELKKYNQYFIDKILVANTMGELDTVYNEMAKNAFFKFWFDKEKFQKAYKKDKDDNQISLDDRKQILISVLDENQLYLNYADMGDSRYQVRDDEKALSDAFYGE</sequence>
<comment type="catalytic activity">
    <reaction evidence="6">
        <text>a 2'-deoxyadenosine in DNA + S-adenosyl-L-methionine = an N(6)-methyl-2'-deoxyadenosine in DNA + S-adenosyl-L-homocysteine + H(+)</text>
        <dbReference type="Rhea" id="RHEA:15197"/>
        <dbReference type="Rhea" id="RHEA-COMP:12418"/>
        <dbReference type="Rhea" id="RHEA-COMP:12419"/>
        <dbReference type="ChEBI" id="CHEBI:15378"/>
        <dbReference type="ChEBI" id="CHEBI:57856"/>
        <dbReference type="ChEBI" id="CHEBI:59789"/>
        <dbReference type="ChEBI" id="CHEBI:90615"/>
        <dbReference type="ChEBI" id="CHEBI:90616"/>
        <dbReference type="EC" id="2.1.1.72"/>
    </reaction>
</comment>
<reference evidence="8" key="1">
    <citation type="journal article" date="2022" name="BMC Microbiol.">
        <title>Whole genome sequencing of Moraxella bovis strains from North America reveals two genotypes with different genetic determinants.</title>
        <authorList>
            <person name="Wynn E.L."/>
            <person name="Hille M.M."/>
            <person name="Loy J.D."/>
            <person name="Schuller G."/>
            <person name="Kuhn K.L."/>
            <person name="Dickey A.M."/>
            <person name="Bono J.L."/>
            <person name="Clawson M.L."/>
        </authorList>
    </citation>
    <scope>NUCLEOTIDE SEQUENCE</scope>
    <source>
        <strain evidence="8">SAM102599</strain>
    </source>
</reference>
<dbReference type="SUPFAM" id="SSF53335">
    <property type="entry name" value="S-adenosyl-L-methionine-dependent methyltransferases"/>
    <property type="match status" value="1"/>
</dbReference>
<evidence type="ECO:0000313" key="9">
    <source>
        <dbReference type="Proteomes" id="UP001163632"/>
    </source>
</evidence>
<evidence type="ECO:0000256" key="3">
    <source>
        <dbReference type="ARBA" id="ARBA00022603"/>
    </source>
</evidence>
<organism evidence="8 9">
    <name type="scientific">Moraxella bovis</name>
    <dbReference type="NCBI Taxonomy" id="476"/>
    <lineage>
        <taxon>Bacteria</taxon>
        <taxon>Pseudomonadati</taxon>
        <taxon>Pseudomonadota</taxon>
        <taxon>Gammaproteobacteria</taxon>
        <taxon>Moraxellales</taxon>
        <taxon>Moraxellaceae</taxon>
        <taxon>Moraxella</taxon>
    </lineage>
</organism>
<accession>A0ABY6MDE4</accession>
<comment type="similarity">
    <text evidence="1">Belongs to the N(4)/N(6)-methyltransferase family.</text>
</comment>
<gene>
    <name evidence="8" type="ORF">LP092_00535</name>
</gene>
<dbReference type="InterPro" id="IPR029063">
    <property type="entry name" value="SAM-dependent_MTases_sf"/>
</dbReference>
<evidence type="ECO:0000256" key="5">
    <source>
        <dbReference type="ARBA" id="ARBA00022691"/>
    </source>
</evidence>
<dbReference type="Pfam" id="PF01555">
    <property type="entry name" value="N6_N4_Mtase"/>
    <property type="match status" value="1"/>
</dbReference>
<dbReference type="RefSeq" id="WP_244893643.1">
    <property type="nucleotide sequence ID" value="NZ_CP087800.1"/>
</dbReference>
<dbReference type="EMBL" id="CP087830">
    <property type="protein sequence ID" value="UZA04602.1"/>
    <property type="molecule type" value="Genomic_DNA"/>
</dbReference>
<keyword evidence="4" id="KW-0808">Transferase</keyword>
<evidence type="ECO:0000256" key="1">
    <source>
        <dbReference type="ARBA" id="ARBA00006594"/>
    </source>
</evidence>
<dbReference type="PRINTS" id="PR00506">
    <property type="entry name" value="D21N6MTFRASE"/>
</dbReference>
<dbReference type="Gene3D" id="3.40.50.150">
    <property type="entry name" value="Vaccinia Virus protein VP39"/>
    <property type="match status" value="1"/>
</dbReference>
<evidence type="ECO:0000313" key="8">
    <source>
        <dbReference type="EMBL" id="UZA04602.1"/>
    </source>
</evidence>